<evidence type="ECO:0000256" key="4">
    <source>
        <dbReference type="ARBA" id="ARBA00022679"/>
    </source>
</evidence>
<reference evidence="11 12" key="1">
    <citation type="journal article" date="2016" name="Nat. Commun.">
        <title>Thousands of microbial genomes shed light on interconnected biogeochemical processes in an aquifer system.</title>
        <authorList>
            <person name="Anantharaman K."/>
            <person name="Brown C.T."/>
            <person name="Hug L.A."/>
            <person name="Sharon I."/>
            <person name="Castelle C.J."/>
            <person name="Probst A.J."/>
            <person name="Thomas B.C."/>
            <person name="Singh A."/>
            <person name="Wilkins M.J."/>
            <person name="Karaoz U."/>
            <person name="Brodie E.L."/>
            <person name="Williams K.H."/>
            <person name="Hubbard S.S."/>
            <person name="Banfield J.F."/>
        </authorList>
    </citation>
    <scope>NUCLEOTIDE SEQUENCE [LARGE SCALE GENOMIC DNA]</scope>
</reference>
<comment type="caution">
    <text evidence="11">The sequence shown here is derived from an EMBL/GenBank/DDBJ whole genome shotgun (WGS) entry which is preliminary data.</text>
</comment>
<keyword evidence="2" id="KW-1003">Cell membrane</keyword>
<feature type="transmembrane region" description="Helical" evidence="9">
    <location>
        <begin position="348"/>
        <end position="369"/>
    </location>
</feature>
<dbReference type="PANTHER" id="PTHR33908:SF11">
    <property type="entry name" value="MEMBRANE PROTEIN"/>
    <property type="match status" value="1"/>
</dbReference>
<feature type="transmembrane region" description="Helical" evidence="9">
    <location>
        <begin position="321"/>
        <end position="341"/>
    </location>
</feature>
<evidence type="ECO:0000259" key="10">
    <source>
        <dbReference type="Pfam" id="PF13231"/>
    </source>
</evidence>
<evidence type="ECO:0000256" key="3">
    <source>
        <dbReference type="ARBA" id="ARBA00022676"/>
    </source>
</evidence>
<feature type="transmembrane region" description="Helical" evidence="9">
    <location>
        <begin position="12"/>
        <end position="29"/>
    </location>
</feature>
<feature type="region of interest" description="Disordered" evidence="8">
    <location>
        <begin position="504"/>
        <end position="529"/>
    </location>
</feature>
<accession>A0A1F6AZ76</accession>
<feature type="transmembrane region" description="Helical" evidence="9">
    <location>
        <begin position="297"/>
        <end position="315"/>
    </location>
</feature>
<evidence type="ECO:0000313" key="11">
    <source>
        <dbReference type="EMBL" id="OGG29986.1"/>
    </source>
</evidence>
<evidence type="ECO:0000256" key="8">
    <source>
        <dbReference type="SAM" id="MobiDB-lite"/>
    </source>
</evidence>
<keyword evidence="5 9" id="KW-0812">Transmembrane</keyword>
<feature type="compositionally biased region" description="Low complexity" evidence="8">
    <location>
        <begin position="512"/>
        <end position="521"/>
    </location>
</feature>
<keyword evidence="3" id="KW-0328">Glycosyltransferase</keyword>
<gene>
    <name evidence="11" type="ORF">A2973_05050</name>
</gene>
<feature type="transmembrane region" description="Helical" evidence="9">
    <location>
        <begin position="136"/>
        <end position="153"/>
    </location>
</feature>
<keyword evidence="6 9" id="KW-1133">Transmembrane helix</keyword>
<dbReference type="Pfam" id="PF13231">
    <property type="entry name" value="PMT_2"/>
    <property type="match status" value="1"/>
</dbReference>
<evidence type="ECO:0000256" key="2">
    <source>
        <dbReference type="ARBA" id="ARBA00022475"/>
    </source>
</evidence>
<dbReference type="EMBL" id="MFJZ01000032">
    <property type="protein sequence ID" value="OGG29986.1"/>
    <property type="molecule type" value="Genomic_DNA"/>
</dbReference>
<sequence length="529" mass="59909">MNPGVGIRLRHGFVLSLLLIGLFIATRLTNLTKLPIFTDEAIYVRWAQIGTRDASWRFISMTDGKQPLFTWVAMTIMRFVPDPLYAGRLVSVLSGVGSALGIFFLSKTLFKSLRVSFLSSFLYIISPFSLVYDRMALYDSLVAMFSLWNLYFAVLLVRTLRLDVALIFGMTLGLGMLNKTSGFLSLYLAPLTMVLMDWRRGKIIRRIARWALLLAVSAVLSQAVYGVLRLSPFFHMIAQKDAIFVYPFREWISHPTHFFVGNMRGLIDWLVHYLTWPVTIAAIVPAISIFRKPREKLLLYGWWLAPFVALALFGKVLYPRFVLFMSMPLLILAATTIDGVMRRWPKTFLEIFLIGCIVVPSVYTDYLLITDPIYAPIPQADRGQYINDWPAGWGVSEVASLLAEASKRGHIVVYTEGTFGLLPYGLEIMLVDNPNIEIHGIWPVPEDIPQEVARDARLYPTYFVMNQRLDVPRGWLLTLVASYPKGIRKDRTLRLYSVSAPLSQDAKVKNTSSGSDNSLSSQNKTQPKP</sequence>
<feature type="transmembrane region" description="Helical" evidence="9">
    <location>
        <begin position="210"/>
        <end position="228"/>
    </location>
</feature>
<evidence type="ECO:0000256" key="9">
    <source>
        <dbReference type="SAM" id="Phobius"/>
    </source>
</evidence>
<feature type="transmembrane region" description="Helical" evidence="9">
    <location>
        <begin position="270"/>
        <end position="290"/>
    </location>
</feature>
<keyword evidence="4" id="KW-0808">Transferase</keyword>
<comment type="subcellular location">
    <subcellularLocation>
        <location evidence="1">Cell membrane</location>
        <topology evidence="1">Multi-pass membrane protein</topology>
    </subcellularLocation>
</comment>
<dbReference type="PANTHER" id="PTHR33908">
    <property type="entry name" value="MANNOSYLTRANSFERASE YKCB-RELATED"/>
    <property type="match status" value="1"/>
</dbReference>
<dbReference type="InterPro" id="IPR038731">
    <property type="entry name" value="RgtA/B/C-like"/>
</dbReference>
<evidence type="ECO:0000313" key="12">
    <source>
        <dbReference type="Proteomes" id="UP000176409"/>
    </source>
</evidence>
<evidence type="ECO:0000256" key="1">
    <source>
        <dbReference type="ARBA" id="ARBA00004651"/>
    </source>
</evidence>
<feature type="domain" description="Glycosyltransferase RgtA/B/C/D-like" evidence="10">
    <location>
        <begin position="67"/>
        <end position="220"/>
    </location>
</feature>
<organism evidence="11 12">
    <name type="scientific">Candidatus Gottesmanbacteria bacterium RIFCSPLOWO2_01_FULL_49_10</name>
    <dbReference type="NCBI Taxonomy" id="1798396"/>
    <lineage>
        <taxon>Bacteria</taxon>
        <taxon>Candidatus Gottesmaniibacteriota</taxon>
    </lineage>
</organism>
<dbReference type="GO" id="GO:0005886">
    <property type="term" value="C:plasma membrane"/>
    <property type="evidence" value="ECO:0007669"/>
    <property type="project" value="UniProtKB-SubCell"/>
</dbReference>
<dbReference type="Proteomes" id="UP000176409">
    <property type="component" value="Unassembled WGS sequence"/>
</dbReference>
<dbReference type="GO" id="GO:0016763">
    <property type="term" value="F:pentosyltransferase activity"/>
    <property type="evidence" value="ECO:0007669"/>
    <property type="project" value="TreeGrafter"/>
</dbReference>
<evidence type="ECO:0000256" key="5">
    <source>
        <dbReference type="ARBA" id="ARBA00022692"/>
    </source>
</evidence>
<evidence type="ECO:0000256" key="6">
    <source>
        <dbReference type="ARBA" id="ARBA00022989"/>
    </source>
</evidence>
<dbReference type="InterPro" id="IPR050297">
    <property type="entry name" value="LipidA_mod_glycosyltrf_83"/>
</dbReference>
<dbReference type="GO" id="GO:0009103">
    <property type="term" value="P:lipopolysaccharide biosynthetic process"/>
    <property type="evidence" value="ECO:0007669"/>
    <property type="project" value="UniProtKB-ARBA"/>
</dbReference>
<dbReference type="STRING" id="1798396.A2973_05050"/>
<evidence type="ECO:0000256" key="7">
    <source>
        <dbReference type="ARBA" id="ARBA00023136"/>
    </source>
</evidence>
<keyword evidence="7 9" id="KW-0472">Membrane</keyword>
<protein>
    <recommendedName>
        <fullName evidence="10">Glycosyltransferase RgtA/B/C/D-like domain-containing protein</fullName>
    </recommendedName>
</protein>
<dbReference type="AlphaFoldDB" id="A0A1F6AZ76"/>
<proteinExistence type="predicted"/>
<name>A0A1F6AZ76_9BACT</name>
<feature type="transmembrane region" description="Helical" evidence="9">
    <location>
        <begin position="85"/>
        <end position="105"/>
    </location>
</feature>